<dbReference type="EMBL" id="JBHSGU010000002">
    <property type="protein sequence ID" value="MFC4699068.1"/>
    <property type="molecule type" value="Genomic_DNA"/>
</dbReference>
<protein>
    <recommendedName>
        <fullName evidence="5 6">Octanoyltransferase</fullName>
        <ecNumber evidence="5 6">2.3.1.181</ecNumber>
    </recommendedName>
    <alternativeName>
        <fullName evidence="5">Lipoate-protein ligase B</fullName>
    </alternativeName>
    <alternativeName>
        <fullName evidence="5">Lipoyl/octanoyl transferase</fullName>
    </alternativeName>
    <alternativeName>
        <fullName evidence="5">Octanoyl-[acyl-carrier-protein]-protein N-octanoyltransferase</fullName>
    </alternativeName>
</protein>
<evidence type="ECO:0000256" key="2">
    <source>
        <dbReference type="ARBA" id="ARBA00022679"/>
    </source>
</evidence>
<comment type="pathway">
    <text evidence="1 5 6">Protein modification; protein lipoylation via endogenous pathway; protein N(6)-(lipoyl)lysine from octanoyl-[acyl-carrier-protein]: step 1/2.</text>
</comment>
<dbReference type="Pfam" id="PF21948">
    <property type="entry name" value="LplA-B_cat"/>
    <property type="match status" value="1"/>
</dbReference>
<dbReference type="InterPro" id="IPR020605">
    <property type="entry name" value="Octanoyltransferase_CS"/>
</dbReference>
<comment type="catalytic activity">
    <reaction evidence="5 6">
        <text>octanoyl-[ACP] + L-lysyl-[protein] = N(6)-octanoyl-L-lysyl-[protein] + holo-[ACP] + H(+)</text>
        <dbReference type="Rhea" id="RHEA:17665"/>
        <dbReference type="Rhea" id="RHEA-COMP:9636"/>
        <dbReference type="Rhea" id="RHEA-COMP:9685"/>
        <dbReference type="Rhea" id="RHEA-COMP:9752"/>
        <dbReference type="Rhea" id="RHEA-COMP:9928"/>
        <dbReference type="ChEBI" id="CHEBI:15378"/>
        <dbReference type="ChEBI" id="CHEBI:29969"/>
        <dbReference type="ChEBI" id="CHEBI:64479"/>
        <dbReference type="ChEBI" id="CHEBI:78463"/>
        <dbReference type="ChEBI" id="CHEBI:78809"/>
        <dbReference type="EC" id="2.3.1.181"/>
    </reaction>
</comment>
<dbReference type="PROSITE" id="PS51733">
    <property type="entry name" value="BPL_LPL_CATALYTIC"/>
    <property type="match status" value="1"/>
</dbReference>
<dbReference type="HAMAP" id="MF_00013">
    <property type="entry name" value="LipB"/>
    <property type="match status" value="1"/>
</dbReference>
<organism evidence="8 9">
    <name type="scientific">Glaciecola siphonariae</name>
    <dbReference type="NCBI Taxonomy" id="521012"/>
    <lineage>
        <taxon>Bacteria</taxon>
        <taxon>Pseudomonadati</taxon>
        <taxon>Pseudomonadota</taxon>
        <taxon>Gammaproteobacteria</taxon>
        <taxon>Alteromonadales</taxon>
        <taxon>Alteromonadaceae</taxon>
        <taxon>Glaciecola</taxon>
    </lineage>
</organism>
<dbReference type="PIRSF" id="PIRSF016262">
    <property type="entry name" value="LPLase"/>
    <property type="match status" value="1"/>
</dbReference>
<evidence type="ECO:0000256" key="6">
    <source>
        <dbReference type="PIRNR" id="PIRNR016262"/>
    </source>
</evidence>
<dbReference type="NCBIfam" id="NF010922">
    <property type="entry name" value="PRK14342.1"/>
    <property type="match status" value="1"/>
</dbReference>
<reference evidence="9" key="1">
    <citation type="journal article" date="2019" name="Int. J. Syst. Evol. Microbiol.">
        <title>The Global Catalogue of Microorganisms (GCM) 10K type strain sequencing project: providing services to taxonomists for standard genome sequencing and annotation.</title>
        <authorList>
            <consortium name="The Broad Institute Genomics Platform"/>
            <consortium name="The Broad Institute Genome Sequencing Center for Infectious Disease"/>
            <person name="Wu L."/>
            <person name="Ma J."/>
        </authorList>
    </citation>
    <scope>NUCLEOTIDE SEQUENCE [LARGE SCALE GENOMIC DNA]</scope>
    <source>
        <strain evidence="9">KACC 12507</strain>
    </source>
</reference>
<proteinExistence type="inferred from homology"/>
<comment type="similarity">
    <text evidence="5 6">Belongs to the LipB family.</text>
</comment>
<gene>
    <name evidence="5 8" type="primary">lipB</name>
    <name evidence="8" type="ORF">ACFO4O_02730</name>
</gene>
<accession>A0ABV9LTU7</accession>
<evidence type="ECO:0000313" key="9">
    <source>
        <dbReference type="Proteomes" id="UP001595897"/>
    </source>
</evidence>
<name>A0ABV9LTU7_9ALTE</name>
<evidence type="ECO:0000256" key="4">
    <source>
        <dbReference type="ARBA" id="ARBA00024732"/>
    </source>
</evidence>
<feature type="binding site" evidence="5">
    <location>
        <begin position="49"/>
        <end position="56"/>
    </location>
    <ligand>
        <name>substrate</name>
    </ligand>
</feature>
<keyword evidence="2 5" id="KW-0808">Transferase</keyword>
<evidence type="ECO:0000256" key="5">
    <source>
        <dbReference type="HAMAP-Rule" id="MF_00013"/>
    </source>
</evidence>
<evidence type="ECO:0000313" key="8">
    <source>
        <dbReference type="EMBL" id="MFC4699068.1"/>
    </source>
</evidence>
<dbReference type="InterPro" id="IPR045864">
    <property type="entry name" value="aa-tRNA-synth_II/BPL/LPL"/>
</dbReference>
<dbReference type="PROSITE" id="PS01313">
    <property type="entry name" value="LIPB"/>
    <property type="match status" value="1"/>
</dbReference>
<evidence type="ECO:0000256" key="1">
    <source>
        <dbReference type="ARBA" id="ARBA00004821"/>
    </source>
</evidence>
<dbReference type="NCBIfam" id="TIGR00214">
    <property type="entry name" value="lipB"/>
    <property type="match status" value="1"/>
</dbReference>
<dbReference type="PANTHER" id="PTHR10993">
    <property type="entry name" value="OCTANOYLTRANSFERASE"/>
    <property type="match status" value="1"/>
</dbReference>
<comment type="function">
    <text evidence="4 5 6">Catalyzes the transfer of endogenously produced octanoic acid from octanoyl-acyl-carrier-protein onto the lipoyl domains of lipoate-dependent enzymes. Lipoyl-ACP can also act as a substrate although octanoyl-ACP is likely to be the physiological substrate.</text>
</comment>
<feature type="binding site" evidence="5">
    <location>
        <begin position="116"/>
        <end position="118"/>
    </location>
    <ligand>
        <name>substrate</name>
    </ligand>
</feature>
<dbReference type="SUPFAM" id="SSF55681">
    <property type="entry name" value="Class II aaRS and biotin synthetases"/>
    <property type="match status" value="1"/>
</dbReference>
<dbReference type="PANTHER" id="PTHR10993:SF7">
    <property type="entry name" value="LIPOYLTRANSFERASE 2, MITOCHONDRIAL-RELATED"/>
    <property type="match status" value="1"/>
</dbReference>
<evidence type="ECO:0000256" key="3">
    <source>
        <dbReference type="ARBA" id="ARBA00023315"/>
    </source>
</evidence>
<dbReference type="Gene3D" id="3.30.930.10">
    <property type="entry name" value="Bira Bifunctional Protein, Domain 2"/>
    <property type="match status" value="1"/>
</dbReference>
<dbReference type="GO" id="GO:0033819">
    <property type="term" value="F:lipoyl(octanoyl) transferase activity"/>
    <property type="evidence" value="ECO:0007669"/>
    <property type="project" value="UniProtKB-EC"/>
</dbReference>
<feature type="site" description="Lowers pKa of active site Cys" evidence="5">
    <location>
        <position position="113"/>
    </location>
</feature>
<sequence length="194" mass="21621">MQSFTDCRDSQTQDEIWLTEHSPVFTQGQAGKAEHILNAGDIPIVDVDRGGQVTYHGPGQLMMYILLDIRRAKWGVRDLVSALEQSIVATLSEHGTYAYPKKDAPGVYVDEKKICSVGLRIRKGASFHGLAFNVDMDLSPFNRINPCGYAGLEMIDCTQIQGPQTMREAKNAVVKHFCEALKINQLVFKEGFDE</sequence>
<dbReference type="RefSeq" id="WP_382408198.1">
    <property type="nucleotide sequence ID" value="NZ_JBHSGU010000002.1"/>
</dbReference>
<dbReference type="InterPro" id="IPR004143">
    <property type="entry name" value="BPL_LPL_catalytic"/>
</dbReference>
<evidence type="ECO:0000259" key="7">
    <source>
        <dbReference type="PROSITE" id="PS51733"/>
    </source>
</evidence>
<dbReference type="Proteomes" id="UP001595897">
    <property type="component" value="Unassembled WGS sequence"/>
</dbReference>
<comment type="subcellular location">
    <subcellularLocation>
        <location evidence="5">Cytoplasm</location>
    </subcellularLocation>
</comment>
<comment type="miscellaneous">
    <text evidence="5">In the reaction, the free carboxyl group of octanoic acid is attached via an amide linkage to the epsilon-amino group of a specific lysine residue of lipoyl domains of lipoate-dependent enzymes.</text>
</comment>
<feature type="active site" description="Acyl-thioester intermediate" evidence="5">
    <location>
        <position position="147"/>
    </location>
</feature>
<keyword evidence="5" id="KW-0963">Cytoplasm</keyword>
<dbReference type="InterPro" id="IPR000544">
    <property type="entry name" value="Octanoyltransferase"/>
</dbReference>
<dbReference type="EC" id="2.3.1.181" evidence="5 6"/>
<keyword evidence="3 5" id="KW-0012">Acyltransferase</keyword>
<dbReference type="CDD" id="cd16444">
    <property type="entry name" value="LipB"/>
    <property type="match status" value="1"/>
</dbReference>
<keyword evidence="9" id="KW-1185">Reference proteome</keyword>
<comment type="caution">
    <text evidence="8">The sequence shown here is derived from an EMBL/GenBank/DDBJ whole genome shotgun (WGS) entry which is preliminary data.</text>
</comment>
<feature type="domain" description="BPL/LPL catalytic" evidence="7">
    <location>
        <begin position="10"/>
        <end position="185"/>
    </location>
</feature>
<feature type="binding site" evidence="5">
    <location>
        <begin position="129"/>
        <end position="131"/>
    </location>
    <ligand>
        <name>substrate</name>
    </ligand>
</feature>